<name>A0ABS4MHS9_9LACO</name>
<evidence type="ECO:0000256" key="5">
    <source>
        <dbReference type="ARBA" id="ARBA00023136"/>
    </source>
</evidence>
<evidence type="ECO:0000256" key="4">
    <source>
        <dbReference type="ARBA" id="ARBA00022989"/>
    </source>
</evidence>
<dbReference type="InterPro" id="IPR001667">
    <property type="entry name" value="DDH_dom"/>
</dbReference>
<dbReference type="PANTHER" id="PTHR47618">
    <property type="entry name" value="BIFUNCTIONAL OLIGORIBONUCLEASE AND PAP PHOSPHATASE NRNA"/>
    <property type="match status" value="1"/>
</dbReference>
<dbReference type="InterPro" id="IPR051319">
    <property type="entry name" value="Oligoribo/pAp-PDE_c-di-AMP_PDE"/>
</dbReference>
<dbReference type="InterPro" id="IPR043128">
    <property type="entry name" value="Rev_trsase/Diguanyl_cyclase"/>
</dbReference>
<dbReference type="PROSITE" id="PS50887">
    <property type="entry name" value="GGDEF"/>
    <property type="match status" value="1"/>
</dbReference>
<evidence type="ECO:0000256" key="1">
    <source>
        <dbReference type="ARBA" id="ARBA00004651"/>
    </source>
</evidence>
<dbReference type="SUPFAM" id="SSF55073">
    <property type="entry name" value="Nucleotide cyclase"/>
    <property type="match status" value="1"/>
</dbReference>
<comment type="caution">
    <text evidence="9">The sequence shown here is derived from an EMBL/GenBank/DDBJ whole genome shotgun (WGS) entry which is preliminary data.</text>
</comment>
<dbReference type="InterPro" id="IPR049553">
    <property type="entry name" value="GdpP-like_PAS"/>
</dbReference>
<keyword evidence="10" id="KW-1185">Reference proteome</keyword>
<dbReference type="RefSeq" id="WP_209687621.1">
    <property type="nucleotide sequence ID" value="NZ_JAGGLU010000018.1"/>
</dbReference>
<comment type="subcellular location">
    <subcellularLocation>
        <location evidence="1">Cell membrane</location>
        <topology evidence="1">Multi-pass membrane protein</topology>
    </subcellularLocation>
</comment>
<gene>
    <name evidence="9" type="ORF">J2Z60_002100</name>
</gene>
<comment type="similarity">
    <text evidence="6">Belongs to the GdpP/PdeA phosphodiesterase family.</text>
</comment>
<keyword evidence="4 7" id="KW-1133">Transmembrane helix</keyword>
<organism evidence="9 10">
    <name type="scientific">Lactobacillus colini</name>
    <dbReference type="NCBI Taxonomy" id="1819254"/>
    <lineage>
        <taxon>Bacteria</taxon>
        <taxon>Bacillati</taxon>
        <taxon>Bacillota</taxon>
        <taxon>Bacilli</taxon>
        <taxon>Lactobacillales</taxon>
        <taxon>Lactobacillaceae</taxon>
        <taxon>Lactobacillus</taxon>
    </lineage>
</organism>
<feature type="transmembrane region" description="Helical" evidence="7">
    <location>
        <begin position="21"/>
        <end position="40"/>
    </location>
</feature>
<dbReference type="Gene3D" id="3.10.310.30">
    <property type="match status" value="1"/>
</dbReference>
<evidence type="ECO:0000313" key="10">
    <source>
        <dbReference type="Proteomes" id="UP001519292"/>
    </source>
</evidence>
<protein>
    <recommendedName>
        <fullName evidence="6">Cyclic-di-AMP phosphodiesterase</fullName>
        <ecNumber evidence="6">3.1.4.-</ecNumber>
    </recommendedName>
</protein>
<keyword evidence="2 6" id="KW-1003">Cell membrane</keyword>
<dbReference type="InterPro" id="IPR014528">
    <property type="entry name" value="GdpP/PdeA"/>
</dbReference>
<proteinExistence type="inferred from homology"/>
<dbReference type="Gene3D" id="3.30.70.270">
    <property type="match status" value="1"/>
</dbReference>
<accession>A0ABS4MHS9</accession>
<dbReference type="Proteomes" id="UP001519292">
    <property type="component" value="Unassembled WGS sequence"/>
</dbReference>
<reference evidence="9 10" key="1">
    <citation type="submission" date="2021-03" db="EMBL/GenBank/DDBJ databases">
        <title>Genomic Encyclopedia of Type Strains, Phase IV (KMG-IV): sequencing the most valuable type-strain genomes for metagenomic binning, comparative biology and taxonomic classification.</title>
        <authorList>
            <person name="Goeker M."/>
        </authorList>
    </citation>
    <scope>NUCLEOTIDE SEQUENCE [LARGE SCALE GENOMIC DNA]</scope>
    <source>
        <strain evidence="9 10">DSM 101872</strain>
    </source>
</reference>
<feature type="transmembrane region" description="Helical" evidence="7">
    <location>
        <begin position="46"/>
        <end position="67"/>
    </location>
</feature>
<dbReference type="EMBL" id="JAGGLU010000018">
    <property type="protein sequence ID" value="MBP2058909.1"/>
    <property type="molecule type" value="Genomic_DNA"/>
</dbReference>
<comment type="function">
    <text evidence="6">Has phosphodiesterase (PDE) activity against cyclic-di-AMP (c-di-AMP).</text>
</comment>
<keyword evidence="6" id="KW-0378">Hydrolase</keyword>
<dbReference type="InterPro" id="IPR038763">
    <property type="entry name" value="DHH_sf"/>
</dbReference>
<dbReference type="Pfam" id="PF02272">
    <property type="entry name" value="DHHA1"/>
    <property type="match status" value="1"/>
</dbReference>
<dbReference type="EC" id="3.1.4.-" evidence="6"/>
<dbReference type="Gene3D" id="3.30.450.20">
    <property type="entry name" value="PAS domain"/>
    <property type="match status" value="1"/>
</dbReference>
<evidence type="ECO:0000313" key="9">
    <source>
        <dbReference type="EMBL" id="MBP2058909.1"/>
    </source>
</evidence>
<comment type="catalytic activity">
    <reaction evidence="6">
        <text>3',3'-c-di-AMP + H2O = 5'-O-phosphonoadenylyl-(3'-&gt;5')-adenosine + H(+)</text>
        <dbReference type="Rhea" id="RHEA:54420"/>
        <dbReference type="ChEBI" id="CHEBI:15377"/>
        <dbReference type="ChEBI" id="CHEBI:15378"/>
        <dbReference type="ChEBI" id="CHEBI:71500"/>
        <dbReference type="ChEBI" id="CHEBI:138171"/>
    </reaction>
</comment>
<evidence type="ECO:0000256" key="6">
    <source>
        <dbReference type="PIRNR" id="PIRNR026583"/>
    </source>
</evidence>
<dbReference type="InterPro" id="IPR003156">
    <property type="entry name" value="DHHA1_dom"/>
</dbReference>
<evidence type="ECO:0000256" key="3">
    <source>
        <dbReference type="ARBA" id="ARBA00022692"/>
    </source>
</evidence>
<feature type="domain" description="GGDEF" evidence="8">
    <location>
        <begin position="187"/>
        <end position="315"/>
    </location>
</feature>
<keyword evidence="3 7" id="KW-0812">Transmembrane</keyword>
<dbReference type="Gene3D" id="3.90.1640.10">
    <property type="entry name" value="inorganic pyrophosphatase (n-terminal core)"/>
    <property type="match status" value="1"/>
</dbReference>
<dbReference type="Pfam" id="PF24898">
    <property type="entry name" value="GGDEF_GdpP"/>
    <property type="match status" value="1"/>
</dbReference>
<dbReference type="PANTHER" id="PTHR47618:SF2">
    <property type="entry name" value="CYCLIC-DI-AMP PHOSPHODIESTERASE GDPP"/>
    <property type="match status" value="1"/>
</dbReference>
<evidence type="ECO:0000256" key="7">
    <source>
        <dbReference type="SAM" id="Phobius"/>
    </source>
</evidence>
<evidence type="ECO:0000259" key="8">
    <source>
        <dbReference type="PROSITE" id="PS50887"/>
    </source>
</evidence>
<dbReference type="SUPFAM" id="SSF64182">
    <property type="entry name" value="DHH phosphoesterases"/>
    <property type="match status" value="1"/>
</dbReference>
<evidence type="ECO:0000256" key="2">
    <source>
        <dbReference type="ARBA" id="ARBA00022475"/>
    </source>
</evidence>
<dbReference type="InterPro" id="IPR000160">
    <property type="entry name" value="GGDEF_dom"/>
</dbReference>
<dbReference type="InterPro" id="IPR029787">
    <property type="entry name" value="Nucleotide_cyclase"/>
</dbReference>
<dbReference type="SMART" id="SM00267">
    <property type="entry name" value="GGDEF"/>
    <property type="match status" value="1"/>
</dbReference>
<keyword evidence="5 6" id="KW-0472">Membrane</keyword>
<dbReference type="Pfam" id="PF21370">
    <property type="entry name" value="PAS_GdpP"/>
    <property type="match status" value="1"/>
</dbReference>
<sequence length="674" mass="75492">MKDFFSKLELPAFIKDSRLTASIVIVLALSLLGAIIGFMISPLYGLAMILLFILISAFCVYGTYVLAGNANNYAANLSYRIKRGEQEAIIKMPLGILLYDKDQQIQWVNPYLQFYLKNKDVIGSSIKTIDPELYQLIDEAIKSKNNQDRIVNWGNNKFQMVVQNNLGVVYLLDITRYAKIEEKYRQQRLAIGLIFIDNYDELSQSMSDQNLTTMSSYIQNSLNDYAVKFNSYLKRIDEDHFIILMHMQDLEEMEQNKFSILDKIRKESSRKNTPLTLSIGIAFGSESLNEIADQAQSNLDLALGRGGDQVVVKQPGKNARFYGGKSNPMEKRTRVRARMVAQALQELFKGVDRVFVQGHRNPDLDAIGSAIGIVKIAKVHGVKANVVLDTKNVNYDVGRLIARMQAAGLDKDMFISPEEALKEASDNSLLVLTDHSKYSITYDPDLYERLKNRLIVIDHHRRGEEFPENPMLVYIEPYASSTCELVTEMIEYQPQGGEGVLNDLEASAMLAGITVDSKEFSLRTGTRTFDAASYLRSIGADTQVVTELLKENIDNFLRRSHLVSTIQMVKPNIAVLAGEDTQVYDPVVTAQAADTALSLEHVEASFAITRRSKDMIGISARSTGKINVQVIMEKLGGGGHLSNAATQIKGITIDQAKSQLLKAIDEYLEENKEE</sequence>
<dbReference type="PIRSF" id="PIRSF026583">
    <property type="entry name" value="YybT"/>
    <property type="match status" value="1"/>
</dbReference>
<dbReference type="Pfam" id="PF01368">
    <property type="entry name" value="DHH"/>
    <property type="match status" value="1"/>
</dbReference>